<dbReference type="EMBL" id="GBRH01256594">
    <property type="protein sequence ID" value="JAD41301.1"/>
    <property type="molecule type" value="Transcribed_RNA"/>
</dbReference>
<organism evidence="2">
    <name type="scientific">Arundo donax</name>
    <name type="common">Giant reed</name>
    <name type="synonym">Donax arundinaceus</name>
    <dbReference type="NCBI Taxonomy" id="35708"/>
    <lineage>
        <taxon>Eukaryota</taxon>
        <taxon>Viridiplantae</taxon>
        <taxon>Streptophyta</taxon>
        <taxon>Embryophyta</taxon>
        <taxon>Tracheophyta</taxon>
        <taxon>Spermatophyta</taxon>
        <taxon>Magnoliopsida</taxon>
        <taxon>Liliopsida</taxon>
        <taxon>Poales</taxon>
        <taxon>Poaceae</taxon>
        <taxon>PACMAD clade</taxon>
        <taxon>Arundinoideae</taxon>
        <taxon>Arundineae</taxon>
        <taxon>Arundo</taxon>
    </lineage>
</organism>
<accession>A0A0A8ZR82</accession>
<evidence type="ECO:0000256" key="1">
    <source>
        <dbReference type="SAM" id="Phobius"/>
    </source>
</evidence>
<protein>
    <submittedName>
        <fullName evidence="2">Uncharacterized protein</fullName>
    </submittedName>
</protein>
<sequence>MHIIKWHLLIFCISVFPPFLELLRMLSAIFEVLHWQFRVCLVAKYGLHPTSWLGGRTGEPYNS</sequence>
<keyword evidence="1" id="KW-0472">Membrane</keyword>
<evidence type="ECO:0000313" key="2">
    <source>
        <dbReference type="EMBL" id="JAD41301.1"/>
    </source>
</evidence>
<proteinExistence type="predicted"/>
<feature type="transmembrane region" description="Helical" evidence="1">
    <location>
        <begin position="6"/>
        <end position="23"/>
    </location>
</feature>
<reference evidence="2" key="1">
    <citation type="submission" date="2014-09" db="EMBL/GenBank/DDBJ databases">
        <authorList>
            <person name="Magalhaes I.L.F."/>
            <person name="Oliveira U."/>
            <person name="Santos F.R."/>
            <person name="Vidigal T.H.D.A."/>
            <person name="Brescovit A.D."/>
            <person name="Santos A.J."/>
        </authorList>
    </citation>
    <scope>NUCLEOTIDE SEQUENCE</scope>
    <source>
        <tissue evidence="2">Shoot tissue taken approximately 20 cm above the soil surface</tissue>
    </source>
</reference>
<keyword evidence="1" id="KW-0812">Transmembrane</keyword>
<reference evidence="2" key="2">
    <citation type="journal article" date="2015" name="Data Brief">
        <title>Shoot transcriptome of the giant reed, Arundo donax.</title>
        <authorList>
            <person name="Barrero R.A."/>
            <person name="Guerrero F.D."/>
            <person name="Moolhuijzen P."/>
            <person name="Goolsby J.A."/>
            <person name="Tidwell J."/>
            <person name="Bellgard S.E."/>
            <person name="Bellgard M.I."/>
        </authorList>
    </citation>
    <scope>NUCLEOTIDE SEQUENCE</scope>
    <source>
        <tissue evidence="2">Shoot tissue taken approximately 20 cm above the soil surface</tissue>
    </source>
</reference>
<dbReference type="AlphaFoldDB" id="A0A0A8ZR82"/>
<name>A0A0A8ZR82_ARUDO</name>
<keyword evidence="1" id="KW-1133">Transmembrane helix</keyword>